<dbReference type="Gene3D" id="1.25.10.90">
    <property type="match status" value="1"/>
</dbReference>
<dbReference type="RefSeq" id="WP_345236423.1">
    <property type="nucleotide sequence ID" value="NZ_BAABGZ010000028.1"/>
</dbReference>
<comment type="caution">
    <text evidence="1">The sequence shown here is derived from an EMBL/GenBank/DDBJ whole genome shotgun (WGS) entry which is preliminary data.</text>
</comment>
<proteinExistence type="predicted"/>
<dbReference type="CDD" id="cd06561">
    <property type="entry name" value="AlkD_like"/>
    <property type="match status" value="1"/>
</dbReference>
<protein>
    <submittedName>
        <fullName evidence="1">DNA alkylation repair protein</fullName>
    </submittedName>
</protein>
<reference evidence="2" key="1">
    <citation type="journal article" date="2019" name="Int. J. Syst. Evol. Microbiol.">
        <title>The Global Catalogue of Microorganisms (GCM) 10K type strain sequencing project: providing services to taxonomists for standard genome sequencing and annotation.</title>
        <authorList>
            <consortium name="The Broad Institute Genomics Platform"/>
            <consortium name="The Broad Institute Genome Sequencing Center for Infectious Disease"/>
            <person name="Wu L."/>
            <person name="Ma J."/>
        </authorList>
    </citation>
    <scope>NUCLEOTIDE SEQUENCE [LARGE SCALE GENOMIC DNA]</scope>
    <source>
        <strain evidence="2">JCM 17923</strain>
    </source>
</reference>
<organism evidence="1 2">
    <name type="scientific">Hymenobacter saemangeumensis</name>
    <dbReference type="NCBI Taxonomy" id="1084522"/>
    <lineage>
        <taxon>Bacteria</taxon>
        <taxon>Pseudomonadati</taxon>
        <taxon>Bacteroidota</taxon>
        <taxon>Cytophagia</taxon>
        <taxon>Cytophagales</taxon>
        <taxon>Hymenobacteraceae</taxon>
        <taxon>Hymenobacter</taxon>
    </lineage>
</organism>
<dbReference type="InterPro" id="IPR016024">
    <property type="entry name" value="ARM-type_fold"/>
</dbReference>
<dbReference type="PANTHER" id="PTHR41291">
    <property type="entry name" value="DNA ALKYLATION REPAIR PROTEIN"/>
    <property type="match status" value="1"/>
</dbReference>
<dbReference type="EMBL" id="BAABGZ010000028">
    <property type="protein sequence ID" value="GAA4359059.1"/>
    <property type="molecule type" value="Genomic_DNA"/>
</dbReference>
<accession>A0ABP8II25</accession>
<dbReference type="InterPro" id="IPR014825">
    <property type="entry name" value="DNA_alkylation"/>
</dbReference>
<dbReference type="Proteomes" id="UP001501153">
    <property type="component" value="Unassembled WGS sequence"/>
</dbReference>
<keyword evidence="2" id="KW-1185">Reference proteome</keyword>
<sequence>MTFTETFEQLRAAGSAQTRKTYQRHGAGDNLFGVSFATFGQLKKKFVGRSKDPGHAHEVARELWQSQNLDARILATMIADAARLSEAEARTWVADCQWHGLSDALAELLVKAPFAENLMQALFASDQELPQRIAYAMLGRLAQQSETHDNPYFAPRLAHITAHIHSAPNRTREAMNNCLIAIGSRNEALRAAVEQAADRIGPVVIDHGDTACKTFEVKPYLARIWARKEGRAC</sequence>
<name>A0ABP8II25_9BACT</name>
<dbReference type="PANTHER" id="PTHR41291:SF1">
    <property type="entry name" value="DNA ALKYLATION REPAIR PROTEIN"/>
    <property type="match status" value="1"/>
</dbReference>
<dbReference type="Pfam" id="PF08713">
    <property type="entry name" value="DNA_alkylation"/>
    <property type="match status" value="1"/>
</dbReference>
<dbReference type="SUPFAM" id="SSF48371">
    <property type="entry name" value="ARM repeat"/>
    <property type="match status" value="1"/>
</dbReference>
<gene>
    <name evidence="1" type="ORF">GCM10023185_25310</name>
</gene>
<evidence type="ECO:0000313" key="1">
    <source>
        <dbReference type="EMBL" id="GAA4359059.1"/>
    </source>
</evidence>
<evidence type="ECO:0000313" key="2">
    <source>
        <dbReference type="Proteomes" id="UP001501153"/>
    </source>
</evidence>